<protein>
    <submittedName>
        <fullName evidence="1">Uncharacterized protein</fullName>
    </submittedName>
</protein>
<proteinExistence type="predicted"/>
<accession>A0A2V5IJS6</accession>
<sequence>MSVGQTLKPSARIVQMLLEALKRLTDNTVPLRHVGKSPTWIPERFFAFPEQQRQRGDSMNHVLTFEVSKLQQLSIPNFRSVTPIFQSRVCSRRKRPVVMREWDGGGKQWWSRGEEIWGAKIPGLDYDAAPIFWIEIPRPSPPAAIEKAKGMARRCCLLPCYW</sequence>
<dbReference type="EMBL" id="KZ825129">
    <property type="protein sequence ID" value="PYI20026.1"/>
    <property type="molecule type" value="Genomic_DNA"/>
</dbReference>
<dbReference type="Proteomes" id="UP000249829">
    <property type="component" value="Unassembled WGS sequence"/>
</dbReference>
<keyword evidence="2" id="KW-1185">Reference proteome</keyword>
<evidence type="ECO:0000313" key="2">
    <source>
        <dbReference type="Proteomes" id="UP000249829"/>
    </source>
</evidence>
<gene>
    <name evidence="1" type="ORF">BO99DRAFT_402272</name>
</gene>
<dbReference type="AlphaFoldDB" id="A0A2V5IJS6"/>
<evidence type="ECO:0000313" key="1">
    <source>
        <dbReference type="EMBL" id="PYI20026.1"/>
    </source>
</evidence>
<reference evidence="1 2" key="1">
    <citation type="submission" date="2018-02" db="EMBL/GenBank/DDBJ databases">
        <title>The genomes of Aspergillus section Nigri reveals drivers in fungal speciation.</title>
        <authorList>
            <consortium name="DOE Joint Genome Institute"/>
            <person name="Vesth T.C."/>
            <person name="Nybo J."/>
            <person name="Theobald S."/>
            <person name="Brandl J."/>
            <person name="Frisvad J.C."/>
            <person name="Nielsen K.F."/>
            <person name="Lyhne E.K."/>
            <person name="Kogle M.E."/>
            <person name="Kuo A."/>
            <person name="Riley R."/>
            <person name="Clum A."/>
            <person name="Nolan M."/>
            <person name="Lipzen A."/>
            <person name="Salamov A."/>
            <person name="Henrissat B."/>
            <person name="Wiebenga A."/>
            <person name="De vries R.P."/>
            <person name="Grigoriev I.V."/>
            <person name="Mortensen U.H."/>
            <person name="Andersen M.R."/>
            <person name="Baker S.E."/>
        </authorList>
    </citation>
    <scope>NUCLEOTIDE SEQUENCE [LARGE SCALE GENOMIC DNA]</scope>
    <source>
        <strain evidence="1 2">CBS 115571</strain>
    </source>
</reference>
<organism evidence="1 2">
    <name type="scientific">Aspergillus violaceofuscus (strain CBS 115571)</name>
    <dbReference type="NCBI Taxonomy" id="1450538"/>
    <lineage>
        <taxon>Eukaryota</taxon>
        <taxon>Fungi</taxon>
        <taxon>Dikarya</taxon>
        <taxon>Ascomycota</taxon>
        <taxon>Pezizomycotina</taxon>
        <taxon>Eurotiomycetes</taxon>
        <taxon>Eurotiomycetidae</taxon>
        <taxon>Eurotiales</taxon>
        <taxon>Aspergillaceae</taxon>
        <taxon>Aspergillus</taxon>
    </lineage>
</organism>
<name>A0A2V5IJS6_ASPV1</name>